<evidence type="ECO:0000256" key="7">
    <source>
        <dbReference type="SAM" id="Phobius"/>
    </source>
</evidence>
<keyword evidence="7" id="KW-0472">Membrane</keyword>
<evidence type="ECO:0000256" key="1">
    <source>
        <dbReference type="ARBA" id="ARBA00004323"/>
    </source>
</evidence>
<evidence type="ECO:0000256" key="2">
    <source>
        <dbReference type="ARBA" id="ARBA00004881"/>
    </source>
</evidence>
<comment type="pathway">
    <text evidence="2">Glycan metabolism.</text>
</comment>
<dbReference type="InterPro" id="IPR049625">
    <property type="entry name" value="Glyco_transf_61_cat"/>
</dbReference>
<dbReference type="PANTHER" id="PTHR20961:SF101">
    <property type="entry name" value="GLYCOSYLTRANSFERASE FAMILY 61 PROTEIN"/>
    <property type="match status" value="1"/>
</dbReference>
<comment type="subcellular location">
    <subcellularLocation>
        <location evidence="1">Golgi apparatus membrane</location>
        <topology evidence="1">Single-pass type II membrane protein</topology>
    </subcellularLocation>
</comment>
<gene>
    <name evidence="9" type="ORF">Zm00014a_003926</name>
</gene>
<protein>
    <recommendedName>
        <fullName evidence="8">Glycosyltransferase 61 catalytic domain-containing protein</fullName>
    </recommendedName>
</protein>
<organism evidence="9">
    <name type="scientific">Zea mays</name>
    <name type="common">Maize</name>
    <dbReference type="NCBI Taxonomy" id="4577"/>
    <lineage>
        <taxon>Eukaryota</taxon>
        <taxon>Viridiplantae</taxon>
        <taxon>Streptophyta</taxon>
        <taxon>Embryophyta</taxon>
        <taxon>Tracheophyta</taxon>
        <taxon>Spermatophyta</taxon>
        <taxon>Magnoliopsida</taxon>
        <taxon>Liliopsida</taxon>
        <taxon>Poales</taxon>
        <taxon>Poaceae</taxon>
        <taxon>PACMAD clade</taxon>
        <taxon>Panicoideae</taxon>
        <taxon>Andropogonodae</taxon>
        <taxon>Andropogoneae</taxon>
        <taxon>Tripsacinae</taxon>
        <taxon>Zea</taxon>
    </lineage>
</organism>
<dbReference type="Proteomes" id="UP000251960">
    <property type="component" value="Chromosome 3"/>
</dbReference>
<feature type="compositionally biased region" description="Polar residues" evidence="6">
    <location>
        <begin position="525"/>
        <end position="539"/>
    </location>
</feature>
<name>A0A3L6FB72_MAIZE</name>
<keyword evidence="3" id="KW-0328">Glycosyltransferase</keyword>
<dbReference type="GO" id="GO:0000139">
    <property type="term" value="C:Golgi membrane"/>
    <property type="evidence" value="ECO:0007669"/>
    <property type="project" value="UniProtKB-SubCell"/>
</dbReference>
<keyword evidence="7" id="KW-1133">Transmembrane helix</keyword>
<evidence type="ECO:0000256" key="6">
    <source>
        <dbReference type="SAM" id="MobiDB-lite"/>
    </source>
</evidence>
<evidence type="ECO:0000313" key="9">
    <source>
        <dbReference type="EMBL" id="PWZ30482.1"/>
    </source>
</evidence>
<evidence type="ECO:0000256" key="3">
    <source>
        <dbReference type="ARBA" id="ARBA00022676"/>
    </source>
</evidence>
<accession>A0A3L6FB72</accession>
<dbReference type="PANTHER" id="PTHR20961">
    <property type="entry name" value="GLYCOSYLTRANSFERASE"/>
    <property type="match status" value="1"/>
</dbReference>
<dbReference type="ExpressionAtlas" id="A0A3L6FB72">
    <property type="expression patterns" value="baseline and differential"/>
</dbReference>
<reference evidence="9" key="1">
    <citation type="journal article" date="2018" name="Nat. Genet.">
        <title>Extensive intraspecific gene order and gene structural variations between Mo17 and other maize genomes.</title>
        <authorList>
            <person name="Sun S."/>
            <person name="Zhou Y."/>
            <person name="Chen J."/>
            <person name="Shi J."/>
            <person name="Zhao H."/>
            <person name="Zhao H."/>
            <person name="Song W."/>
            <person name="Zhang M."/>
            <person name="Cui Y."/>
            <person name="Dong X."/>
            <person name="Liu H."/>
            <person name="Ma X."/>
            <person name="Jiao Y."/>
            <person name="Wang B."/>
            <person name="Wei X."/>
            <person name="Stein J.C."/>
            <person name="Glaubitz J.C."/>
            <person name="Lu F."/>
            <person name="Yu G."/>
            <person name="Liang C."/>
            <person name="Fengler K."/>
            <person name="Li B."/>
            <person name="Rafalski A."/>
            <person name="Schnable P.S."/>
            <person name="Ware D.H."/>
            <person name="Buckler E.S."/>
            <person name="Lai J."/>
        </authorList>
    </citation>
    <scope>NUCLEOTIDE SEQUENCE [LARGE SCALE GENOMIC DNA]</scope>
    <source>
        <tissue evidence="9">Seedling</tissue>
    </source>
</reference>
<sequence length="539" mass="58712">MDDAPAAIVKAKGGRGAFLAHFFIVLPVVTLCVVVYAPRYFSGPPPYYGGGANDVGGISAPRPSSTTRTSLSSSAHLGGLGYVSGRRDDADDQQLGVGDGGALPQQVVLDNQVGSPCSSLPNHTICCDRSDYHSDVCFMAGDVRTDAASLALAASSAPEPPAAEERIRPYTRKWDAYITKTIHEVTLRVARPEEAAAAHRCDVRHDAPVLVVTAGGYSHNMFHVFNDGFLPLWLTAQHLRRRAVLAVLSYSPRWAGTYGEILAGLSRYHAIDLLRDKRTHCFPGAVVGTRYHDYLAVNSTRLRDNKTIADFHDFLAGVYSDDDVRNDKAAGGSSSSRRPEMAWYERRRPRLGIVSRKGRRVVENQAAVAQLAASVGFDVDIMETANGAPLSAVYASVSSYDALVGVHGADLTTFLFLRPGRAALAQIAPLGITMLSRNLFGVPAARMGLHYVQYDVSARESSLSRRYPLDHVVVADPARARREQGKQEWELVEHVYLRGQNVSLDLGRFRETLARIHSRLKEQQQGHASRSSPDASPQI</sequence>
<evidence type="ECO:0000256" key="4">
    <source>
        <dbReference type="ARBA" id="ARBA00022679"/>
    </source>
</evidence>
<keyword evidence="5" id="KW-0325">Glycoprotein</keyword>
<keyword evidence="7" id="KW-0812">Transmembrane</keyword>
<dbReference type="GO" id="GO:0016763">
    <property type="term" value="F:pentosyltransferase activity"/>
    <property type="evidence" value="ECO:0007669"/>
    <property type="project" value="UniProtKB-ARBA"/>
</dbReference>
<comment type="caution">
    <text evidence="9">The sequence shown here is derived from an EMBL/GenBank/DDBJ whole genome shotgun (WGS) entry which is preliminary data.</text>
</comment>
<feature type="domain" description="Glycosyltransferase 61 catalytic" evidence="8">
    <location>
        <begin position="326"/>
        <end position="422"/>
    </location>
</feature>
<dbReference type="AlphaFoldDB" id="A0A3L6FB72"/>
<proteinExistence type="predicted"/>
<feature type="transmembrane region" description="Helical" evidence="7">
    <location>
        <begin position="18"/>
        <end position="37"/>
    </location>
</feature>
<evidence type="ECO:0000256" key="5">
    <source>
        <dbReference type="ARBA" id="ARBA00023180"/>
    </source>
</evidence>
<dbReference type="Pfam" id="PF04577">
    <property type="entry name" value="Glyco_transf_61"/>
    <property type="match status" value="1"/>
</dbReference>
<keyword evidence="4" id="KW-0808">Transferase</keyword>
<feature type="region of interest" description="Disordered" evidence="6">
    <location>
        <begin position="520"/>
        <end position="539"/>
    </location>
</feature>
<evidence type="ECO:0000259" key="8">
    <source>
        <dbReference type="Pfam" id="PF04577"/>
    </source>
</evidence>
<dbReference type="InterPro" id="IPR007657">
    <property type="entry name" value="Glycosyltransferase_61"/>
</dbReference>
<dbReference type="EMBL" id="NCVQ01000004">
    <property type="protein sequence ID" value="PWZ30482.1"/>
    <property type="molecule type" value="Genomic_DNA"/>
</dbReference>